<dbReference type="InterPro" id="IPR028994">
    <property type="entry name" value="Integrin_alpha_N"/>
</dbReference>
<dbReference type="PANTHER" id="PTHR46580">
    <property type="entry name" value="SENSOR KINASE-RELATED"/>
    <property type="match status" value="1"/>
</dbReference>
<dbReference type="EMBL" id="CP011209">
    <property type="protein sequence ID" value="AKM77945.1"/>
    <property type="molecule type" value="Genomic_DNA"/>
</dbReference>
<evidence type="ECO:0000256" key="1">
    <source>
        <dbReference type="SAM" id="Phobius"/>
    </source>
</evidence>
<accession>A0A0G4ARM2</accession>
<sequence>MEFIKKYRTGIAVAVIIIAFVLIQQYGIPKKEQYVFGGTLVPGQLIAYKLEDGTFIKQVIDEVGEESIFDIKVGDVKNNGVAMVVATINKRTYDSDHCAIKIYEKTNDGFRSSVVDSMGEPFCRDIEIGDAYNNGTNSIVIATHGEGMVIVYTWNEGDQQWKKDVVMQNITREMDGDDGRTVITPSGKTYQTAIHTVEIADVDGDGKNELIAAHGTGNMYKGEPESWVGVYHYEGGKWVREIAGHLEGRQHRRLSIAHNLYGDGRNVIVAGTWPNSILVAYAKKDGVWEKRVIDDNVKQDNNKAITAKDFDNDGREELFVSTDPDGYVFMYDFTGSDFVKTEIDNLSKLPEFVGKNSGGYDAFAYDIDKDANYEVYVNSLSIIRPKDSKPVGLNNISEGHLMQYYKEGDTWKKNTIDKGTFWAMTAGEL</sequence>
<gene>
    <name evidence="2" type="ORF">UX70_C0001G0217</name>
</gene>
<keyword evidence="1" id="KW-0472">Membrane</keyword>
<keyword evidence="1" id="KW-0812">Transmembrane</keyword>
<dbReference type="KEGG" id="pwo:UX70_C0001G0217"/>
<protein>
    <recommendedName>
        <fullName evidence="4">VCBS repeat-containing protein</fullName>
    </recommendedName>
</protein>
<dbReference type="AlphaFoldDB" id="A0A0G4ARM2"/>
<dbReference type="Gene3D" id="2.130.10.130">
    <property type="entry name" value="Integrin alpha, N-terminal"/>
    <property type="match status" value="1"/>
</dbReference>
<organism evidence="2 3">
    <name type="scientific">Candidatus Wolfebacteria bacterium GW2011_GWB1_47_1</name>
    <dbReference type="NCBI Taxonomy" id="1619007"/>
    <lineage>
        <taxon>Bacteria</taxon>
        <taxon>Candidatus Wolfeibacteriota</taxon>
    </lineage>
</organism>
<reference evidence="2 3" key="1">
    <citation type="journal article" date="2015" name="Nature">
        <title>rRNA introns, odd ribosomes, and small enigmatic genomes across a large radiation of phyla.</title>
        <authorList>
            <person name="Brown C.T."/>
            <person name="Hug L.A."/>
            <person name="Thomas B.C."/>
            <person name="Sharon I."/>
            <person name="Castelle C.J."/>
            <person name="Singh A."/>
            <person name="Wilkins M.J."/>
            <person name="Williams K.H."/>
            <person name="Banfield J.F."/>
        </authorList>
    </citation>
    <scope>NUCLEOTIDE SEQUENCE [LARGE SCALE GENOMIC DNA]</scope>
</reference>
<dbReference type="SUPFAM" id="SSF69318">
    <property type="entry name" value="Integrin alpha N-terminal domain"/>
    <property type="match status" value="1"/>
</dbReference>
<feature type="transmembrane region" description="Helical" evidence="1">
    <location>
        <begin position="7"/>
        <end position="26"/>
    </location>
</feature>
<evidence type="ECO:0000313" key="3">
    <source>
        <dbReference type="Proteomes" id="UP000035656"/>
    </source>
</evidence>
<dbReference type="Proteomes" id="UP000035656">
    <property type="component" value="Chromosome"/>
</dbReference>
<proteinExistence type="predicted"/>
<dbReference type="STRING" id="1619007.UX70_C0001G0217"/>
<evidence type="ECO:0008006" key="4">
    <source>
        <dbReference type="Google" id="ProtNLM"/>
    </source>
</evidence>
<dbReference type="PANTHER" id="PTHR46580:SF4">
    <property type="entry name" value="ATP_GTP-BINDING PROTEIN"/>
    <property type="match status" value="1"/>
</dbReference>
<name>A0A0G4ARM2_9BACT</name>
<evidence type="ECO:0000313" key="2">
    <source>
        <dbReference type="EMBL" id="AKM77945.1"/>
    </source>
</evidence>
<keyword evidence="1" id="KW-1133">Transmembrane helix</keyword>